<accession>A0A486XV36</accession>
<dbReference type="AlphaFoldDB" id="A0A486XV36"/>
<protein>
    <submittedName>
        <fullName evidence="1">Uncharacterized protein</fullName>
    </submittedName>
</protein>
<sequence>MYRYLSDATNLKAVFGSYTTLEALQVKHHIERVVKQLKIPSRALLEHMQQEGICLSELDTERKSAAETGMMSEAVLRSHLRSTFLDQAKLLAALSALSLSQQVEVRDLLQVIVSYLRLPSDTLLRRMQDEGLTLDKLGVKTQSDLTEVRDKLSALNQQYATKQPAEAAASLAQLKQRIEQLDTNKAELQGASEIQAPNVVEIARLQDKLKAQG</sequence>
<evidence type="ECO:0000313" key="1">
    <source>
        <dbReference type="EMBL" id="VHO06434.1"/>
    </source>
</evidence>
<gene>
    <name evidence="1" type="ORF">BAL341_3451</name>
</gene>
<reference evidence="1" key="1">
    <citation type="submission" date="2019-04" db="EMBL/GenBank/DDBJ databases">
        <authorList>
            <person name="Brambilla D."/>
        </authorList>
    </citation>
    <scope>NUCLEOTIDE SEQUENCE</scope>
    <source>
        <strain evidence="1">BAL1</strain>
    </source>
</reference>
<name>A0A486XV36_9GAMM</name>
<proteinExistence type="predicted"/>
<dbReference type="EMBL" id="CAAJGR010000034">
    <property type="protein sequence ID" value="VHO06434.1"/>
    <property type="molecule type" value="Genomic_DNA"/>
</dbReference>
<organism evidence="1">
    <name type="scientific">Rheinheimera sp. BAL341</name>
    <dbReference type="NCBI Taxonomy" id="1708203"/>
    <lineage>
        <taxon>Bacteria</taxon>
        <taxon>Pseudomonadati</taxon>
        <taxon>Pseudomonadota</taxon>
        <taxon>Gammaproteobacteria</taxon>
        <taxon>Chromatiales</taxon>
        <taxon>Chromatiaceae</taxon>
        <taxon>Rheinheimera</taxon>
    </lineage>
</organism>